<keyword evidence="1" id="KW-1133">Transmembrane helix</keyword>
<dbReference type="RefSeq" id="WP_305944781.1">
    <property type="nucleotide sequence ID" value="NZ_JAUZVY010000002.1"/>
</dbReference>
<keyword evidence="1" id="KW-0472">Membrane</keyword>
<feature type="transmembrane region" description="Helical" evidence="1">
    <location>
        <begin position="37"/>
        <end position="58"/>
    </location>
</feature>
<keyword evidence="1" id="KW-0812">Transmembrane</keyword>
<evidence type="ECO:0000313" key="2">
    <source>
        <dbReference type="EMBL" id="MDP4528659.1"/>
    </source>
</evidence>
<gene>
    <name evidence="2" type="ORF">Q3O59_06395</name>
</gene>
<evidence type="ECO:0000313" key="3">
    <source>
        <dbReference type="Proteomes" id="UP001236258"/>
    </source>
</evidence>
<feature type="transmembrane region" description="Helical" evidence="1">
    <location>
        <begin position="65"/>
        <end position="85"/>
    </location>
</feature>
<reference evidence="2 3" key="1">
    <citation type="submission" date="2023-08" db="EMBL/GenBank/DDBJ databases">
        <authorList>
            <person name="Joshi A."/>
            <person name="Thite S."/>
        </authorList>
    </citation>
    <scope>NUCLEOTIDE SEQUENCE [LARGE SCALE GENOMIC DNA]</scope>
    <source>
        <strain evidence="2 3">1E1</strain>
    </source>
</reference>
<keyword evidence="3" id="KW-1185">Reference proteome</keyword>
<dbReference type="PANTHER" id="PTHR34351:SF1">
    <property type="entry name" value="SLR1927 PROTEIN"/>
    <property type="match status" value="1"/>
</dbReference>
<dbReference type="EMBL" id="JAUZVY010000002">
    <property type="protein sequence ID" value="MDP4528659.1"/>
    <property type="molecule type" value="Genomic_DNA"/>
</dbReference>
<protein>
    <submittedName>
        <fullName evidence="2">DUF58 domain-containing protein</fullName>
    </submittedName>
</protein>
<proteinExistence type="predicted"/>
<evidence type="ECO:0000256" key="1">
    <source>
        <dbReference type="SAM" id="Phobius"/>
    </source>
</evidence>
<dbReference type="PANTHER" id="PTHR34351">
    <property type="entry name" value="SLR1927 PROTEIN-RELATED"/>
    <property type="match status" value="1"/>
</dbReference>
<organism evidence="2 3">
    <name type="scientific">Alkalimonas delamerensis</name>
    <dbReference type="NCBI Taxonomy" id="265981"/>
    <lineage>
        <taxon>Bacteria</taxon>
        <taxon>Pseudomonadati</taxon>
        <taxon>Pseudomonadota</taxon>
        <taxon>Gammaproteobacteria</taxon>
        <taxon>Alkalimonas</taxon>
    </lineage>
</organism>
<accession>A0ABT9GNX1</accession>
<name>A0ABT9GNX1_9GAMM</name>
<comment type="caution">
    <text evidence="2">The sequence shown here is derived from an EMBL/GenBank/DDBJ whole genome shotgun (WGS) entry which is preliminary data.</text>
</comment>
<dbReference type="Proteomes" id="UP001236258">
    <property type="component" value="Unassembled WGS sequence"/>
</dbReference>
<sequence>MKRLQRYRQQVQRLMQRWLAKKFNSASSFQLNHATLLVFPTRYGFWFVLLIVLLYLLGTNYQNNLILLLGYLLLSVFVLSIWFAWRNLAGLCIELQPPEPIHAGQSLQLNLRLSSRHGFQALKLSCHNSSTVLSNQQQAALRWTEPKRGHYQTGVLTIASDYPLGLIRCWSYLPAELSYWVYPAPLPPQQPAHGAAQTEDQQQQLASSLPEQLKNYQPGDPIKRLHWKRLARQPDHPVVRVAEQSFQADPRWLEVPPLQGAALEQCLSEVCYQLLALESKGQPYGLRTPKGQLEPALGPLHLQQCLQRLALC</sequence>